<proteinExistence type="inferred from homology"/>
<accession>A0A9F2R4Q5</accession>
<evidence type="ECO:0000256" key="9">
    <source>
        <dbReference type="SAM" id="MobiDB-lite"/>
    </source>
</evidence>
<keyword evidence="6" id="KW-0687">Ribonucleoprotein</keyword>
<comment type="subcellular location">
    <subcellularLocation>
        <location evidence="1">Mitochondrion</location>
    </subcellularLocation>
</comment>
<dbReference type="AlphaFoldDB" id="A0A9F2R4Q5"/>
<keyword evidence="5" id="KW-0496">Mitochondrion</keyword>
<dbReference type="PANTHER" id="PTHR34090:SF1">
    <property type="entry name" value="LARGE RIBOSOMAL SUBUNIT PROTEIN ML52"/>
    <property type="match status" value="1"/>
</dbReference>
<organism evidence="10 11">
    <name type="scientific">Python bivittatus</name>
    <name type="common">Burmese python</name>
    <name type="synonym">Python molurus bivittatus</name>
    <dbReference type="NCBI Taxonomy" id="176946"/>
    <lineage>
        <taxon>Eukaryota</taxon>
        <taxon>Metazoa</taxon>
        <taxon>Chordata</taxon>
        <taxon>Craniata</taxon>
        <taxon>Vertebrata</taxon>
        <taxon>Euteleostomi</taxon>
        <taxon>Lepidosauria</taxon>
        <taxon>Squamata</taxon>
        <taxon>Bifurcata</taxon>
        <taxon>Unidentata</taxon>
        <taxon>Episquamata</taxon>
        <taxon>Toxicofera</taxon>
        <taxon>Serpentes</taxon>
        <taxon>Henophidia</taxon>
        <taxon>Pythonidae</taxon>
        <taxon>Python</taxon>
    </lineage>
</organism>
<feature type="compositionally biased region" description="Basic and acidic residues" evidence="9">
    <location>
        <begin position="93"/>
        <end position="111"/>
    </location>
</feature>
<evidence type="ECO:0000256" key="5">
    <source>
        <dbReference type="ARBA" id="ARBA00023128"/>
    </source>
</evidence>
<feature type="region of interest" description="Disordered" evidence="9">
    <location>
        <begin position="93"/>
        <end position="127"/>
    </location>
</feature>
<keyword evidence="10" id="KW-1185">Reference proteome</keyword>
<protein>
    <recommendedName>
        <fullName evidence="7">Large ribosomal subunit protein mL52</fullName>
    </recommendedName>
    <alternativeName>
        <fullName evidence="8">39S ribosomal protein L52, mitochondrial</fullName>
    </alternativeName>
</protein>
<evidence type="ECO:0000256" key="7">
    <source>
        <dbReference type="ARBA" id="ARBA00035181"/>
    </source>
</evidence>
<dbReference type="PANTHER" id="PTHR34090">
    <property type="entry name" value="39S RIBOSOMAL PROTEIN L52, MITOCHONDRIAL"/>
    <property type="match status" value="1"/>
</dbReference>
<dbReference type="InterPro" id="IPR034596">
    <property type="entry name" value="Ribosomal_mL52"/>
</dbReference>
<evidence type="ECO:0000256" key="1">
    <source>
        <dbReference type="ARBA" id="ARBA00004173"/>
    </source>
</evidence>
<dbReference type="Pfam" id="PF18699">
    <property type="entry name" value="MRPL52"/>
    <property type="match status" value="1"/>
</dbReference>
<feature type="region of interest" description="Disordered" evidence="9">
    <location>
        <begin position="20"/>
        <end position="51"/>
    </location>
</feature>
<evidence type="ECO:0000313" key="11">
    <source>
        <dbReference type="RefSeq" id="XP_007436448.1"/>
    </source>
</evidence>
<dbReference type="KEGG" id="pbi:103064145"/>
<reference evidence="11" key="1">
    <citation type="submission" date="2025-08" db="UniProtKB">
        <authorList>
            <consortium name="RefSeq"/>
        </authorList>
    </citation>
    <scope>IDENTIFICATION</scope>
    <source>
        <tissue evidence="11">Liver</tissue>
    </source>
</reference>
<dbReference type="GeneID" id="103064145"/>
<evidence type="ECO:0000256" key="2">
    <source>
        <dbReference type="ARBA" id="ARBA00007232"/>
    </source>
</evidence>
<evidence type="ECO:0000256" key="3">
    <source>
        <dbReference type="ARBA" id="ARBA00022946"/>
    </source>
</evidence>
<dbReference type="OMA" id="RSIDQKW"/>
<keyword evidence="4 11" id="KW-0689">Ribosomal protein</keyword>
<keyword evidence="3" id="KW-0809">Transit peptide</keyword>
<name>A0A9F2R4Q5_PYTBI</name>
<dbReference type="RefSeq" id="XP_007436448.1">
    <property type="nucleotide sequence ID" value="XM_007436386.2"/>
</dbReference>
<sequence length="127" mass="14605">MAVRVTPRLGPQLAKLARSFHHSTTKHAGSEWRLKNGLPANPSDHGLTTDLPDWSFADGRPAPLMSGQLRRQEKNRQIVRRITELSAELDHGMKKWEAKMRKQEQDEEEKRRNRLQPKGALLQQVPK</sequence>
<dbReference type="CTD" id="122704"/>
<dbReference type="Proteomes" id="UP000695026">
    <property type="component" value="Unplaced"/>
</dbReference>
<evidence type="ECO:0000313" key="10">
    <source>
        <dbReference type="Proteomes" id="UP000695026"/>
    </source>
</evidence>
<dbReference type="OrthoDB" id="10249237at2759"/>
<dbReference type="GO" id="GO:0032543">
    <property type="term" value="P:mitochondrial translation"/>
    <property type="evidence" value="ECO:0007669"/>
    <property type="project" value="InterPro"/>
</dbReference>
<evidence type="ECO:0000256" key="6">
    <source>
        <dbReference type="ARBA" id="ARBA00023274"/>
    </source>
</evidence>
<gene>
    <name evidence="11" type="primary">MRPL52</name>
</gene>
<evidence type="ECO:0000256" key="4">
    <source>
        <dbReference type="ARBA" id="ARBA00022980"/>
    </source>
</evidence>
<evidence type="ECO:0000256" key="8">
    <source>
        <dbReference type="ARBA" id="ARBA00035425"/>
    </source>
</evidence>
<dbReference type="GO" id="GO:0003735">
    <property type="term" value="F:structural constituent of ribosome"/>
    <property type="evidence" value="ECO:0007669"/>
    <property type="project" value="InterPro"/>
</dbReference>
<comment type="similarity">
    <text evidence="2">Belongs to the mitochondrion-specific ribosomal protein mL52 family.</text>
</comment>
<dbReference type="GO" id="GO:0005762">
    <property type="term" value="C:mitochondrial large ribosomal subunit"/>
    <property type="evidence" value="ECO:0007669"/>
    <property type="project" value="InterPro"/>
</dbReference>